<evidence type="ECO:0000313" key="2">
    <source>
        <dbReference type="Proteomes" id="UP000219522"/>
    </source>
</evidence>
<dbReference type="AlphaFoldDB" id="A0A7Z7I363"/>
<dbReference type="EMBL" id="OCSU01000001">
    <property type="protein sequence ID" value="SOE57818.1"/>
    <property type="molecule type" value="Genomic_DNA"/>
</dbReference>
<dbReference type="PROSITE" id="PS51257">
    <property type="entry name" value="PROKAR_LIPOPROTEIN"/>
    <property type="match status" value="1"/>
</dbReference>
<evidence type="ECO:0008006" key="3">
    <source>
        <dbReference type="Google" id="ProtNLM"/>
    </source>
</evidence>
<sequence>MPEWFRFDNGEAMRTGFLAAAGTSLVLAACGGGGGDSGSSGPTLGPSAEGLYNGTVNDRQATVLVTDDGRFYSEYAVAGTSLIAGVVTGTVVSVSGSLPSGTGTDYNYEGQGTNSVSLSGSYSAKQSIKATIAYSGGVKSAFSGSYDTSYDAAPSQAAVSGTFKGTSATNIGSNVALDSVTLTADAAGNITGNGTNCAFTGTIRPHAKGNLYDVGLTFGSGSGCAYPSSSATGLGVMNGNVIHAFVQTPSKAGVLFVGTKQVQ</sequence>
<protein>
    <recommendedName>
        <fullName evidence="3">Lipoprotein</fullName>
    </recommendedName>
</protein>
<evidence type="ECO:0000313" key="1">
    <source>
        <dbReference type="EMBL" id="SOE57818.1"/>
    </source>
</evidence>
<comment type="caution">
    <text evidence="1">The sequence shown here is derived from an EMBL/GenBank/DDBJ whole genome shotgun (WGS) entry which is preliminary data.</text>
</comment>
<accession>A0A7Z7I363</accession>
<name>A0A7Z7I363_9BURK</name>
<gene>
    <name evidence="1" type="ORF">SAMN05446927_1506</name>
</gene>
<proteinExistence type="predicted"/>
<dbReference type="Proteomes" id="UP000219522">
    <property type="component" value="Unassembled WGS sequence"/>
</dbReference>
<organism evidence="1 2">
    <name type="scientific">Caballeronia arationis</name>
    <dbReference type="NCBI Taxonomy" id="1777142"/>
    <lineage>
        <taxon>Bacteria</taxon>
        <taxon>Pseudomonadati</taxon>
        <taxon>Pseudomonadota</taxon>
        <taxon>Betaproteobacteria</taxon>
        <taxon>Burkholderiales</taxon>
        <taxon>Burkholderiaceae</taxon>
        <taxon>Caballeronia</taxon>
    </lineage>
</organism>
<reference evidence="1 2" key="1">
    <citation type="submission" date="2017-09" db="EMBL/GenBank/DDBJ databases">
        <authorList>
            <person name="Varghese N."/>
            <person name="Submissions S."/>
        </authorList>
    </citation>
    <scope>NUCLEOTIDE SEQUENCE [LARGE SCALE GENOMIC DNA]</scope>
    <source>
        <strain evidence="1 2">OK806</strain>
    </source>
</reference>
<keyword evidence="2" id="KW-1185">Reference proteome</keyword>